<accession>A0A6N7L676</accession>
<name>A0A6N7L676_9ACTN</name>
<gene>
    <name evidence="1" type="ORF">F7Q99_36710</name>
</gene>
<organism evidence="1 2">
    <name type="scientific">Streptomyces kaniharaensis</name>
    <dbReference type="NCBI Taxonomy" id="212423"/>
    <lineage>
        <taxon>Bacteria</taxon>
        <taxon>Bacillati</taxon>
        <taxon>Actinomycetota</taxon>
        <taxon>Actinomycetes</taxon>
        <taxon>Kitasatosporales</taxon>
        <taxon>Streptomycetaceae</taxon>
        <taxon>Streptomyces</taxon>
    </lineage>
</organism>
<dbReference type="Proteomes" id="UP000450000">
    <property type="component" value="Unassembled WGS sequence"/>
</dbReference>
<protein>
    <submittedName>
        <fullName evidence="1">Uncharacterized protein</fullName>
    </submittedName>
</protein>
<keyword evidence="2" id="KW-1185">Reference proteome</keyword>
<dbReference type="AlphaFoldDB" id="A0A6N7L676"/>
<proteinExistence type="predicted"/>
<dbReference type="RefSeq" id="WP_153470779.1">
    <property type="nucleotide sequence ID" value="NZ_WBOF01000005.1"/>
</dbReference>
<evidence type="ECO:0000313" key="1">
    <source>
        <dbReference type="EMBL" id="MQS17583.1"/>
    </source>
</evidence>
<dbReference type="OrthoDB" id="4113487at2"/>
<comment type="caution">
    <text evidence="1">The sequence shown here is derived from an EMBL/GenBank/DDBJ whole genome shotgun (WGS) entry which is preliminary data.</text>
</comment>
<sequence>MRDWNTPDHHVADTERGTLRFTDGTQLVIADWQVTEEAPDRDGLVRTSIRGWLTNGSGSGRLDDPYTKPIKAGPARLVTTELRGREPVRDRDVHIGYHHPGKPHPNTWDHVGCLVTVAWNDRLPDSPGARG</sequence>
<evidence type="ECO:0000313" key="2">
    <source>
        <dbReference type="Proteomes" id="UP000450000"/>
    </source>
</evidence>
<reference evidence="1 2" key="1">
    <citation type="submission" date="2019-09" db="EMBL/GenBank/DDBJ databases">
        <title>Genome Sequences of Streptomyces kaniharaensis ATCC 21070.</title>
        <authorList>
            <person name="Zhu W."/>
            <person name="De Crecy-Lagard V."/>
            <person name="Richards N.G."/>
        </authorList>
    </citation>
    <scope>NUCLEOTIDE SEQUENCE [LARGE SCALE GENOMIC DNA]</scope>
    <source>
        <strain evidence="1 2">SF-557</strain>
    </source>
</reference>
<dbReference type="EMBL" id="WBOF01000005">
    <property type="protein sequence ID" value="MQS17583.1"/>
    <property type="molecule type" value="Genomic_DNA"/>
</dbReference>